<feature type="region of interest" description="Disordered" evidence="1">
    <location>
        <begin position="350"/>
        <end position="1093"/>
    </location>
</feature>
<feature type="compositionally biased region" description="Low complexity" evidence="1">
    <location>
        <begin position="894"/>
        <end position="905"/>
    </location>
</feature>
<feature type="region of interest" description="Disordered" evidence="1">
    <location>
        <begin position="1"/>
        <end position="24"/>
    </location>
</feature>
<dbReference type="AlphaFoldDB" id="A0A3N4LCF3"/>
<feature type="compositionally biased region" description="Acidic residues" evidence="1">
    <location>
        <begin position="352"/>
        <end position="367"/>
    </location>
</feature>
<keyword evidence="2" id="KW-1133">Transmembrane helix</keyword>
<feature type="compositionally biased region" description="Basic and acidic residues" evidence="1">
    <location>
        <begin position="451"/>
        <end position="463"/>
    </location>
</feature>
<reference evidence="3 4" key="1">
    <citation type="journal article" date="2018" name="Nat. Ecol. Evol.">
        <title>Pezizomycetes genomes reveal the molecular basis of ectomycorrhizal truffle lifestyle.</title>
        <authorList>
            <person name="Murat C."/>
            <person name="Payen T."/>
            <person name="Noel B."/>
            <person name="Kuo A."/>
            <person name="Morin E."/>
            <person name="Chen J."/>
            <person name="Kohler A."/>
            <person name="Krizsan K."/>
            <person name="Balestrini R."/>
            <person name="Da Silva C."/>
            <person name="Montanini B."/>
            <person name="Hainaut M."/>
            <person name="Levati E."/>
            <person name="Barry K.W."/>
            <person name="Belfiori B."/>
            <person name="Cichocki N."/>
            <person name="Clum A."/>
            <person name="Dockter R.B."/>
            <person name="Fauchery L."/>
            <person name="Guy J."/>
            <person name="Iotti M."/>
            <person name="Le Tacon F."/>
            <person name="Lindquist E.A."/>
            <person name="Lipzen A."/>
            <person name="Malagnac F."/>
            <person name="Mello A."/>
            <person name="Molinier V."/>
            <person name="Miyauchi S."/>
            <person name="Poulain J."/>
            <person name="Riccioni C."/>
            <person name="Rubini A."/>
            <person name="Sitrit Y."/>
            <person name="Splivallo R."/>
            <person name="Traeger S."/>
            <person name="Wang M."/>
            <person name="Zifcakova L."/>
            <person name="Wipf D."/>
            <person name="Zambonelli A."/>
            <person name="Paolocci F."/>
            <person name="Nowrousian M."/>
            <person name="Ottonello S."/>
            <person name="Baldrian P."/>
            <person name="Spatafora J.W."/>
            <person name="Henrissat B."/>
            <person name="Nagy L.G."/>
            <person name="Aury J.M."/>
            <person name="Wincker P."/>
            <person name="Grigoriev I.V."/>
            <person name="Bonfante P."/>
            <person name="Martin F.M."/>
        </authorList>
    </citation>
    <scope>NUCLEOTIDE SEQUENCE [LARGE SCALE GENOMIC DNA]</scope>
    <source>
        <strain evidence="3 4">ATCC MYA-4762</strain>
    </source>
</reference>
<gene>
    <name evidence="3" type="ORF">L211DRAFT_852268</name>
</gene>
<proteinExistence type="predicted"/>
<feature type="compositionally biased region" description="Pro residues" evidence="1">
    <location>
        <begin position="906"/>
        <end position="915"/>
    </location>
</feature>
<evidence type="ECO:0000256" key="2">
    <source>
        <dbReference type="SAM" id="Phobius"/>
    </source>
</evidence>
<feature type="compositionally biased region" description="Polar residues" evidence="1">
    <location>
        <begin position="522"/>
        <end position="531"/>
    </location>
</feature>
<feature type="compositionally biased region" description="Low complexity" evidence="1">
    <location>
        <begin position="389"/>
        <end position="402"/>
    </location>
</feature>
<feature type="compositionally biased region" description="Low complexity" evidence="1">
    <location>
        <begin position="600"/>
        <end position="611"/>
    </location>
</feature>
<feature type="compositionally biased region" description="Low complexity" evidence="1">
    <location>
        <begin position="470"/>
        <end position="481"/>
    </location>
</feature>
<feature type="compositionally biased region" description="Basic and acidic residues" evidence="1">
    <location>
        <begin position="954"/>
        <end position="966"/>
    </location>
</feature>
<feature type="compositionally biased region" description="Low complexity" evidence="1">
    <location>
        <begin position="810"/>
        <end position="821"/>
    </location>
</feature>
<feature type="compositionally biased region" description="Basic and acidic residues" evidence="1">
    <location>
        <begin position="870"/>
        <end position="887"/>
    </location>
</feature>
<protein>
    <submittedName>
        <fullName evidence="3">Uncharacterized protein</fullName>
    </submittedName>
</protein>
<feature type="compositionally biased region" description="Basic and acidic residues" evidence="1">
    <location>
        <begin position="1066"/>
        <end position="1079"/>
    </location>
</feature>
<feature type="compositionally biased region" description="Acidic residues" evidence="1">
    <location>
        <begin position="570"/>
        <end position="580"/>
    </location>
</feature>
<name>A0A3N4LCF3_9PEZI</name>
<feature type="compositionally biased region" description="Basic and acidic residues" evidence="1">
    <location>
        <begin position="368"/>
        <end position="382"/>
    </location>
</feature>
<accession>A0A3N4LCF3</accession>
<dbReference type="PANTHER" id="PTHR24216">
    <property type="entry name" value="PAXILLIN-RELATED"/>
    <property type="match status" value="1"/>
</dbReference>
<feature type="transmembrane region" description="Helical" evidence="2">
    <location>
        <begin position="191"/>
        <end position="215"/>
    </location>
</feature>
<feature type="compositionally biased region" description="Acidic residues" evidence="1">
    <location>
        <begin position="780"/>
        <end position="790"/>
    </location>
</feature>
<feature type="compositionally biased region" description="Acidic residues" evidence="1">
    <location>
        <begin position="1056"/>
        <end position="1065"/>
    </location>
</feature>
<keyword evidence="2" id="KW-0812">Transmembrane</keyword>
<feature type="compositionally biased region" description="Low complexity" evidence="1">
    <location>
        <begin position="659"/>
        <end position="669"/>
    </location>
</feature>
<feature type="compositionally biased region" description="Basic and acidic residues" evidence="1">
    <location>
        <begin position="711"/>
        <end position="723"/>
    </location>
</feature>
<feature type="compositionally biased region" description="Acidic residues" evidence="1">
    <location>
        <begin position="943"/>
        <end position="953"/>
    </location>
</feature>
<dbReference type="Proteomes" id="UP000267821">
    <property type="component" value="Unassembled WGS sequence"/>
</dbReference>
<feature type="compositionally biased region" description="Polar residues" evidence="1">
    <location>
        <begin position="1008"/>
        <end position="1017"/>
    </location>
</feature>
<organism evidence="3 4">
    <name type="scientific">Terfezia boudieri ATCC MYA-4762</name>
    <dbReference type="NCBI Taxonomy" id="1051890"/>
    <lineage>
        <taxon>Eukaryota</taxon>
        <taxon>Fungi</taxon>
        <taxon>Dikarya</taxon>
        <taxon>Ascomycota</taxon>
        <taxon>Pezizomycotina</taxon>
        <taxon>Pezizomycetes</taxon>
        <taxon>Pezizales</taxon>
        <taxon>Pezizaceae</taxon>
        <taxon>Terfezia</taxon>
    </lineage>
</organism>
<dbReference type="InParanoid" id="A0A3N4LCF3"/>
<evidence type="ECO:0000313" key="4">
    <source>
        <dbReference type="Proteomes" id="UP000267821"/>
    </source>
</evidence>
<keyword evidence="2" id="KW-0472">Membrane</keyword>
<feature type="compositionally biased region" description="Acidic residues" evidence="1">
    <location>
        <begin position="859"/>
        <end position="869"/>
    </location>
</feature>
<evidence type="ECO:0000256" key="1">
    <source>
        <dbReference type="SAM" id="MobiDB-lite"/>
    </source>
</evidence>
<feature type="compositionally biased region" description="Basic and acidic residues" evidence="1">
    <location>
        <begin position="791"/>
        <end position="803"/>
    </location>
</feature>
<dbReference type="OrthoDB" id="10590456at2759"/>
<dbReference type="EMBL" id="ML121570">
    <property type="protein sequence ID" value="RPB20554.1"/>
    <property type="molecule type" value="Genomic_DNA"/>
</dbReference>
<feature type="transmembrane region" description="Helical" evidence="2">
    <location>
        <begin position="221"/>
        <end position="239"/>
    </location>
</feature>
<feature type="compositionally biased region" description="Pro residues" evidence="1">
    <location>
        <begin position="1080"/>
        <end position="1093"/>
    </location>
</feature>
<feature type="compositionally biased region" description="Basic and acidic residues" evidence="1">
    <location>
        <begin position="670"/>
        <end position="680"/>
    </location>
</feature>
<dbReference type="PANTHER" id="PTHR24216:SF65">
    <property type="entry name" value="PAXILLIN-LIKE PROTEIN 1"/>
    <property type="match status" value="1"/>
</dbReference>
<feature type="compositionally biased region" description="Pro residues" evidence="1">
    <location>
        <begin position="822"/>
        <end position="831"/>
    </location>
</feature>
<sequence>MASEFLVPPPPSIPGNSNPHRVSQRPRRPLYLAALLENAVPPIVSQNLTRPPSPATPQLSRLTLPSIFYLLHIVPYLRVYRLSQGPCIENNFHGLFLLLWSLNIQLRLVHPPWMVTAESDFYGWEWAVTRWALEWHMWILSNVGPMGWFRKIMRKMIVASDDKEAPVSPFEGRDISKLFGTAGAPGPAEPWVVAAAEVVALVVVWIPAMWFLGLWSGDSNLGLIHAVLNVFALWMDVYYRRGYFSSYLGESMPGPALQLEVLMERWTSDVLKVIIAYGILRSLCRAIEGGWRGYTVLKEGGFGIHTQGEEELHRIFEQEGVDERAALTESSEFGEFVSAATGDGVISKEQEESLTGEDGGQDPDGQDPEEKRWMREIERGWREMPPPLLLSRKSSPPRQTQPIPSPQPPPEAEVLEKSSEFEEFMNAATGDGVIIKQQEESLTGEDDPEEEKWKRETERELREMPPPLLPNLQRSPPRQTQPTPPSQPLPDGEVLENPPLLPPSLYPEGEVLESPPPFLPSLQRSSLRQIQPTPPSQAPPEGEVLEKSSEFEEFVSAATGDGVISKEQEESLTGEDDPEEERWKKETERELREMPPPLLPNLQRSPPRQTQPTPPSQPLPDGEVLENPPLLPPSLYPEGEVLESPPRLARSLQRSPARQTQPTPSSQAPPEREVLEKSSEFEEFVSAAAGDGVISKEQEESLTAEDDPEEERWKRETERELREMPPPLLPSRKSSPPRQIQPTPPSQAPPEGEVLEKSSEFEEFVSAATGDGVISKEQEESLTGEDDPEEERWKRETERELREMPPPLLPNLQRSPPRQTQPTPPSQPPPDGEVLEKSSEFEEVSAATGDGVISKEQEESLTGEDDPEEERWKRETERELRERELREMPPPLLPNLQRSPPRQTQPTPPSQPPPDGEVLEKSSEFEEVSAATGDGVISKEQEESLTGEDDPEEERWKRETERELREMPPPLLTSRKSSPPRQIQPTPSPQPPPEAEVLESPPPFLPSLQRSSPRQIQPTPPSQAPPEGEVLEKSSEFEEFVSAATGDGVISKEQEESLTGEDGPEEERWKRETERELREMPPPSFPISSEVPP</sequence>
<feature type="compositionally biased region" description="Pro residues" evidence="1">
    <location>
        <begin position="986"/>
        <end position="1005"/>
    </location>
</feature>
<feature type="compositionally biased region" description="Acidic residues" evidence="1">
    <location>
        <begin position="700"/>
        <end position="710"/>
    </location>
</feature>
<keyword evidence="4" id="KW-1185">Reference proteome</keyword>
<evidence type="ECO:0000313" key="3">
    <source>
        <dbReference type="EMBL" id="RPB20554.1"/>
    </source>
</evidence>
<feature type="compositionally biased region" description="Basic and acidic residues" evidence="1">
    <location>
        <begin position="581"/>
        <end position="593"/>
    </location>
</feature>